<evidence type="ECO:0000256" key="2">
    <source>
        <dbReference type="PROSITE-ProRule" id="PRU00708"/>
    </source>
</evidence>
<keyword evidence="1" id="KW-0677">Repeat</keyword>
<dbReference type="SUPFAM" id="SSF48452">
    <property type="entry name" value="TPR-like"/>
    <property type="match status" value="1"/>
</dbReference>
<reference evidence="3" key="1">
    <citation type="submission" date="2021-01" db="EMBL/GenBank/DDBJ databases">
        <authorList>
            <person name="Bezrukov I."/>
        </authorList>
    </citation>
    <scope>NUCLEOTIDE SEQUENCE</scope>
</reference>
<dbReference type="Pfam" id="PF12854">
    <property type="entry name" value="PPR_1"/>
    <property type="match status" value="1"/>
</dbReference>
<accession>A0A8S2AKN2</accession>
<protein>
    <recommendedName>
        <fullName evidence="5">Pentatricopeptide repeat-containing protein</fullName>
    </recommendedName>
</protein>
<dbReference type="PROSITE" id="PS51375">
    <property type="entry name" value="PPR"/>
    <property type="match status" value="2"/>
</dbReference>
<dbReference type="Gene3D" id="1.25.40.10">
    <property type="entry name" value="Tetratricopeptide repeat domain"/>
    <property type="match status" value="3"/>
</dbReference>
<dbReference type="InterPro" id="IPR002885">
    <property type="entry name" value="PPR_rpt"/>
</dbReference>
<dbReference type="PANTHER" id="PTHR47937">
    <property type="entry name" value="PLASTID TRANSCRIPTIONALLY ACTIVE CHROMOSOME 2-LIKE PROTEIN"/>
    <property type="match status" value="1"/>
</dbReference>
<dbReference type="AlphaFoldDB" id="A0A8S2AKN2"/>
<organism evidence="3 4">
    <name type="scientific">Arabidopsis arenosa</name>
    <name type="common">Sand rock-cress</name>
    <name type="synonym">Cardaminopsis arenosa</name>
    <dbReference type="NCBI Taxonomy" id="38785"/>
    <lineage>
        <taxon>Eukaryota</taxon>
        <taxon>Viridiplantae</taxon>
        <taxon>Streptophyta</taxon>
        <taxon>Embryophyta</taxon>
        <taxon>Tracheophyta</taxon>
        <taxon>Spermatophyta</taxon>
        <taxon>Magnoliopsida</taxon>
        <taxon>eudicotyledons</taxon>
        <taxon>Gunneridae</taxon>
        <taxon>Pentapetalae</taxon>
        <taxon>rosids</taxon>
        <taxon>malvids</taxon>
        <taxon>Brassicales</taxon>
        <taxon>Brassicaceae</taxon>
        <taxon>Camelineae</taxon>
        <taxon>Arabidopsis</taxon>
    </lineage>
</organism>
<proteinExistence type="predicted"/>
<keyword evidence="4" id="KW-1185">Reference proteome</keyword>
<feature type="repeat" description="PPR" evidence="2">
    <location>
        <begin position="296"/>
        <end position="331"/>
    </location>
</feature>
<dbReference type="Proteomes" id="UP000682877">
    <property type="component" value="Chromosome 5"/>
</dbReference>
<evidence type="ECO:0000256" key="1">
    <source>
        <dbReference type="ARBA" id="ARBA00022737"/>
    </source>
</evidence>
<gene>
    <name evidence="3" type="ORF">AARE701A_LOCUS13875</name>
</gene>
<dbReference type="EMBL" id="LR999455">
    <property type="protein sequence ID" value="CAE6076947.1"/>
    <property type="molecule type" value="Genomic_DNA"/>
</dbReference>
<dbReference type="InterPro" id="IPR052308">
    <property type="entry name" value="PPR_domain-containing"/>
</dbReference>
<evidence type="ECO:0000313" key="4">
    <source>
        <dbReference type="Proteomes" id="UP000682877"/>
    </source>
</evidence>
<dbReference type="InterPro" id="IPR011990">
    <property type="entry name" value="TPR-like_helical_dom_sf"/>
</dbReference>
<dbReference type="NCBIfam" id="TIGR00756">
    <property type="entry name" value="PPR"/>
    <property type="match status" value="2"/>
</dbReference>
<evidence type="ECO:0008006" key="5">
    <source>
        <dbReference type="Google" id="ProtNLM"/>
    </source>
</evidence>
<name>A0A8S2AKN2_ARAAE</name>
<dbReference type="PANTHER" id="PTHR47937:SF2">
    <property type="entry name" value="PENTATRICOPEPTIDE (PPR) REPEAT-CONTAINING PROTEIN, PF01535'-RELATED"/>
    <property type="match status" value="1"/>
</dbReference>
<sequence>MSLTRLRSGLSFSSPIYQLSRQVSSLPHPTPISATAVRFPLPRDPSSPPLTPPTRAKMVWCATHLNTRVKLMIKMLNLDDAAELSSYAIFTKRRQNVTTEICEAIIGAMCKAKRYNDALNLFHYFFNDYNLKPNMSCCNHIIGALCEQNRLEEAFALYGHLLENAPFLRPNEDTHQLLAKGLVDADKLQSALHFVRRLMKKEADVGSSVLNHLIRGHLKDDGDFTSAKRIFDVLKRKLVSSGDAQVFDLVFSFLGGDYNEIAVVKATFMEFWFEKGNDKEAMECYRTLAPKDFRMNAKTGNTLLQLFLKHGKKTEAWTLFNQMLERRNAQPSGFDSETCNIMVNECFKLGEISEAIQTFDKVKTTVEDDESQLCYSNILARFCEQGMLPEAETYFAEMSSKQYLIPNIPSYRTMIDAYCKAARFDDAFRVLDRAVEANLKCVATFSCLLYC</sequence>
<dbReference type="Pfam" id="PF01535">
    <property type="entry name" value="PPR"/>
    <property type="match status" value="4"/>
</dbReference>
<feature type="repeat" description="PPR" evidence="2">
    <location>
        <begin position="407"/>
        <end position="441"/>
    </location>
</feature>
<evidence type="ECO:0000313" key="3">
    <source>
        <dbReference type="EMBL" id="CAE6076947.1"/>
    </source>
</evidence>